<comment type="subcellular location">
    <subcellularLocation>
        <location evidence="1">Cell envelope</location>
    </subcellularLocation>
</comment>
<evidence type="ECO:0000256" key="2">
    <source>
        <dbReference type="ARBA" id="ARBA00022723"/>
    </source>
</evidence>
<reference evidence="9 10" key="1">
    <citation type="submission" date="2020-08" db="EMBL/GenBank/DDBJ databases">
        <title>Sequencing the genomes of 1000 actinobacteria strains.</title>
        <authorList>
            <person name="Klenk H.-P."/>
        </authorList>
    </citation>
    <scope>NUCLEOTIDE SEQUENCE [LARGE SCALE GENOMIC DNA]</scope>
    <source>
        <strain evidence="9 10">DSM 44551</strain>
    </source>
</reference>
<proteinExistence type="predicted"/>
<keyword evidence="6" id="KW-0812">Transmembrane</keyword>
<dbReference type="AlphaFoldDB" id="A0A7W8QQG7"/>
<dbReference type="GO" id="GO:0046688">
    <property type="term" value="P:response to copper ion"/>
    <property type="evidence" value="ECO:0007669"/>
    <property type="project" value="InterPro"/>
</dbReference>
<evidence type="ECO:0000313" key="9">
    <source>
        <dbReference type="EMBL" id="MBB5434339.1"/>
    </source>
</evidence>
<organism evidence="9 10">
    <name type="scientific">Nocardiopsis composta</name>
    <dbReference type="NCBI Taxonomy" id="157465"/>
    <lineage>
        <taxon>Bacteria</taxon>
        <taxon>Bacillati</taxon>
        <taxon>Actinomycetota</taxon>
        <taxon>Actinomycetes</taxon>
        <taxon>Streptosporangiales</taxon>
        <taxon>Nocardiopsidaceae</taxon>
        <taxon>Nocardiopsis</taxon>
    </lineage>
</organism>
<evidence type="ECO:0000256" key="1">
    <source>
        <dbReference type="ARBA" id="ARBA00004196"/>
    </source>
</evidence>
<dbReference type="GO" id="GO:0005886">
    <property type="term" value="C:plasma membrane"/>
    <property type="evidence" value="ECO:0007669"/>
    <property type="project" value="TreeGrafter"/>
</dbReference>
<protein>
    <recommendedName>
        <fullName evidence="8">CopC domain-containing protein</fullName>
    </recommendedName>
</protein>
<dbReference type="Pfam" id="PF04234">
    <property type="entry name" value="CopC"/>
    <property type="match status" value="1"/>
</dbReference>
<dbReference type="PANTHER" id="PTHR34820">
    <property type="entry name" value="INNER MEMBRANE PROTEIN YEBZ"/>
    <property type="match status" value="1"/>
</dbReference>
<dbReference type="EMBL" id="JACHDB010000001">
    <property type="protein sequence ID" value="MBB5434339.1"/>
    <property type="molecule type" value="Genomic_DNA"/>
</dbReference>
<feature type="signal peptide" evidence="7">
    <location>
        <begin position="1"/>
        <end position="36"/>
    </location>
</feature>
<keyword evidence="6" id="KW-0472">Membrane</keyword>
<dbReference type="InterPro" id="IPR007348">
    <property type="entry name" value="CopC_dom"/>
</dbReference>
<feature type="domain" description="CopC" evidence="8">
    <location>
        <begin position="37"/>
        <end position="130"/>
    </location>
</feature>
<evidence type="ECO:0000259" key="8">
    <source>
        <dbReference type="Pfam" id="PF04234"/>
    </source>
</evidence>
<keyword evidence="6" id="KW-1133">Transmembrane helix</keyword>
<name>A0A7W8QQG7_9ACTN</name>
<evidence type="ECO:0000256" key="4">
    <source>
        <dbReference type="ARBA" id="ARBA00023008"/>
    </source>
</evidence>
<dbReference type="GO" id="GO:0005507">
    <property type="term" value="F:copper ion binding"/>
    <property type="evidence" value="ECO:0007669"/>
    <property type="project" value="InterPro"/>
</dbReference>
<dbReference type="RefSeq" id="WP_184394867.1">
    <property type="nucleotide sequence ID" value="NZ_BAAAJD010000064.1"/>
</dbReference>
<evidence type="ECO:0000313" key="10">
    <source>
        <dbReference type="Proteomes" id="UP000572635"/>
    </source>
</evidence>
<feature type="transmembrane region" description="Helical" evidence="6">
    <location>
        <begin position="181"/>
        <end position="206"/>
    </location>
</feature>
<dbReference type="Gene3D" id="2.60.40.1220">
    <property type="match status" value="1"/>
</dbReference>
<feature type="chain" id="PRO_5039488359" description="CopC domain-containing protein" evidence="7">
    <location>
        <begin position="37"/>
        <end position="224"/>
    </location>
</feature>
<accession>A0A7W8QQG7</accession>
<comment type="caution">
    <text evidence="9">The sequence shown here is derived from an EMBL/GenBank/DDBJ whole genome shotgun (WGS) entry which is preliminary data.</text>
</comment>
<sequence length="224" mass="22177">MNDTTTKNPLHRGAVLVASLAAAGLLGLGSAPAALAHDTLLSSDPEADAELDEAPERIELTFSADIGDGGNAVALTDPSGKSHELDDPEVDGPDATVELDPLTEAGEYTVAYRMVSSDGHVVEDRFSFTLTEEAVAGAEQGAASPEEASDGEDSAGGAEQDTAAGGDASEEPVPSSDPVSLFGPVGGAVIGIALIALVAVVVLRLLRNRSGGDGGSGDAGGSGA</sequence>
<keyword evidence="4" id="KW-0186">Copper</keyword>
<dbReference type="InterPro" id="IPR014756">
    <property type="entry name" value="Ig_E-set"/>
</dbReference>
<evidence type="ECO:0000256" key="6">
    <source>
        <dbReference type="SAM" id="Phobius"/>
    </source>
</evidence>
<feature type="region of interest" description="Disordered" evidence="5">
    <location>
        <begin position="65"/>
        <end position="95"/>
    </location>
</feature>
<evidence type="ECO:0000256" key="7">
    <source>
        <dbReference type="SAM" id="SignalP"/>
    </source>
</evidence>
<dbReference type="GO" id="GO:0030313">
    <property type="term" value="C:cell envelope"/>
    <property type="evidence" value="ECO:0007669"/>
    <property type="project" value="UniProtKB-SubCell"/>
</dbReference>
<keyword evidence="2" id="KW-0479">Metal-binding</keyword>
<dbReference type="GO" id="GO:0006825">
    <property type="term" value="P:copper ion transport"/>
    <property type="evidence" value="ECO:0007669"/>
    <property type="project" value="InterPro"/>
</dbReference>
<evidence type="ECO:0000256" key="3">
    <source>
        <dbReference type="ARBA" id="ARBA00022729"/>
    </source>
</evidence>
<dbReference type="InterPro" id="IPR006311">
    <property type="entry name" value="TAT_signal"/>
</dbReference>
<gene>
    <name evidence="9" type="ORF">HDA36_004423</name>
</gene>
<dbReference type="SUPFAM" id="SSF81296">
    <property type="entry name" value="E set domains"/>
    <property type="match status" value="1"/>
</dbReference>
<dbReference type="PANTHER" id="PTHR34820:SF4">
    <property type="entry name" value="INNER MEMBRANE PROTEIN YEBZ"/>
    <property type="match status" value="1"/>
</dbReference>
<keyword evidence="3 7" id="KW-0732">Signal</keyword>
<dbReference type="Proteomes" id="UP000572635">
    <property type="component" value="Unassembled WGS sequence"/>
</dbReference>
<keyword evidence="10" id="KW-1185">Reference proteome</keyword>
<evidence type="ECO:0000256" key="5">
    <source>
        <dbReference type="SAM" id="MobiDB-lite"/>
    </source>
</evidence>
<dbReference type="GO" id="GO:0042597">
    <property type="term" value="C:periplasmic space"/>
    <property type="evidence" value="ECO:0007669"/>
    <property type="project" value="InterPro"/>
</dbReference>
<feature type="region of interest" description="Disordered" evidence="5">
    <location>
        <begin position="136"/>
        <end position="178"/>
    </location>
</feature>
<dbReference type="PROSITE" id="PS51318">
    <property type="entry name" value="TAT"/>
    <property type="match status" value="1"/>
</dbReference>
<dbReference type="InterPro" id="IPR032694">
    <property type="entry name" value="CopC/D"/>
</dbReference>
<dbReference type="InterPro" id="IPR014755">
    <property type="entry name" value="Cu-Rt/internalin_Ig-like"/>
</dbReference>